<evidence type="ECO:0000256" key="1">
    <source>
        <dbReference type="ARBA" id="ARBA00010364"/>
    </source>
</evidence>
<dbReference type="eggNOG" id="COG1872">
    <property type="taxonomic scope" value="Bacteria"/>
</dbReference>
<dbReference type="Pfam" id="PF02594">
    <property type="entry name" value="DUF167"/>
    <property type="match status" value="1"/>
</dbReference>
<dbReference type="GO" id="GO:0005737">
    <property type="term" value="C:cytoplasm"/>
    <property type="evidence" value="ECO:0007669"/>
    <property type="project" value="TreeGrafter"/>
</dbReference>
<organism evidence="3 4">
    <name type="scientific">Chthoniobacter flavus Ellin428</name>
    <dbReference type="NCBI Taxonomy" id="497964"/>
    <lineage>
        <taxon>Bacteria</taxon>
        <taxon>Pseudomonadati</taxon>
        <taxon>Verrucomicrobiota</taxon>
        <taxon>Spartobacteria</taxon>
        <taxon>Chthoniobacterales</taxon>
        <taxon>Chthoniobacteraceae</taxon>
        <taxon>Chthoniobacter</taxon>
    </lineage>
</organism>
<dbReference type="PANTHER" id="PTHR13420">
    <property type="entry name" value="UPF0235 PROTEIN C15ORF40"/>
    <property type="match status" value="1"/>
</dbReference>
<comment type="similarity">
    <text evidence="1 2">Belongs to the UPF0235 family.</text>
</comment>
<evidence type="ECO:0000313" key="4">
    <source>
        <dbReference type="Proteomes" id="UP000005824"/>
    </source>
</evidence>
<dbReference type="HAMAP" id="MF_00634">
    <property type="entry name" value="UPF0235"/>
    <property type="match status" value="1"/>
</dbReference>
<gene>
    <name evidence="3" type="ORF">CfE428DRAFT_3040</name>
</gene>
<comment type="caution">
    <text evidence="3">The sequence shown here is derived from an EMBL/GenBank/DDBJ whole genome shotgun (WGS) entry which is preliminary data.</text>
</comment>
<keyword evidence="4" id="KW-1185">Reference proteome</keyword>
<dbReference type="NCBIfam" id="TIGR00251">
    <property type="entry name" value="DUF167 family protein"/>
    <property type="match status" value="1"/>
</dbReference>
<dbReference type="InParanoid" id="B4D2B5"/>
<dbReference type="STRING" id="497964.CfE428DRAFT_3040"/>
<dbReference type="PANTHER" id="PTHR13420:SF7">
    <property type="entry name" value="UPF0235 PROTEIN C15ORF40"/>
    <property type="match status" value="1"/>
</dbReference>
<sequence length="93" mass="10052">MIGKAILRLRIVPNARRSEVVGVHGDAVKVKVQAPAMDGKANEALRDFLAEVLTVPARAVEIVAGEKSRDKVVAIADLETDEARRRLLGKSQP</sequence>
<evidence type="ECO:0000256" key="2">
    <source>
        <dbReference type="HAMAP-Rule" id="MF_00634"/>
    </source>
</evidence>
<dbReference type="InterPro" id="IPR036591">
    <property type="entry name" value="YggU-like_sf"/>
</dbReference>
<dbReference type="SUPFAM" id="SSF69786">
    <property type="entry name" value="YggU-like"/>
    <property type="match status" value="1"/>
</dbReference>
<dbReference type="AlphaFoldDB" id="B4D2B5"/>
<proteinExistence type="inferred from homology"/>
<dbReference type="RefSeq" id="WP_006980365.1">
    <property type="nucleotide sequence ID" value="NZ_ABVL01000008.1"/>
</dbReference>
<dbReference type="EMBL" id="ABVL01000008">
    <property type="protein sequence ID" value="EDY19355.1"/>
    <property type="molecule type" value="Genomic_DNA"/>
</dbReference>
<dbReference type="SMART" id="SM01152">
    <property type="entry name" value="DUF167"/>
    <property type="match status" value="1"/>
</dbReference>
<reference evidence="3 4" key="1">
    <citation type="journal article" date="2011" name="J. Bacteriol.">
        <title>Genome sequence of Chthoniobacter flavus Ellin428, an aerobic heterotrophic soil bacterium.</title>
        <authorList>
            <person name="Kant R."/>
            <person name="van Passel M.W."/>
            <person name="Palva A."/>
            <person name="Lucas S."/>
            <person name="Lapidus A."/>
            <person name="Glavina Del Rio T."/>
            <person name="Dalin E."/>
            <person name="Tice H."/>
            <person name="Bruce D."/>
            <person name="Goodwin L."/>
            <person name="Pitluck S."/>
            <person name="Larimer F.W."/>
            <person name="Land M.L."/>
            <person name="Hauser L."/>
            <person name="Sangwan P."/>
            <person name="de Vos W.M."/>
            <person name="Janssen P.H."/>
            <person name="Smidt H."/>
        </authorList>
    </citation>
    <scope>NUCLEOTIDE SEQUENCE [LARGE SCALE GENOMIC DNA]</scope>
    <source>
        <strain evidence="3 4">Ellin428</strain>
    </source>
</reference>
<dbReference type="FunCoup" id="B4D2B5">
    <property type="interactions" value="268"/>
</dbReference>
<accession>B4D2B5</accession>
<protein>
    <recommendedName>
        <fullName evidence="2">UPF0235 protein CfE428DRAFT_3040</fullName>
    </recommendedName>
</protein>
<dbReference type="Proteomes" id="UP000005824">
    <property type="component" value="Unassembled WGS sequence"/>
</dbReference>
<dbReference type="InterPro" id="IPR003746">
    <property type="entry name" value="DUF167"/>
</dbReference>
<dbReference type="Gene3D" id="3.30.1200.10">
    <property type="entry name" value="YggU-like"/>
    <property type="match status" value="1"/>
</dbReference>
<name>B4D2B5_9BACT</name>
<evidence type="ECO:0000313" key="3">
    <source>
        <dbReference type="EMBL" id="EDY19355.1"/>
    </source>
</evidence>